<protein>
    <submittedName>
        <fullName evidence="1">Uncharacterized protein</fullName>
    </submittedName>
</protein>
<name>A0A5J6GRC8_STRKN</name>
<dbReference type="Proteomes" id="UP000325529">
    <property type="component" value="Chromosome"/>
</dbReference>
<keyword evidence="2" id="KW-1185">Reference proteome</keyword>
<gene>
    <name evidence="1" type="ORF">CP970_37630</name>
</gene>
<dbReference type="InterPro" id="IPR046175">
    <property type="entry name" value="DUF6177"/>
</dbReference>
<organism evidence="1 2">
    <name type="scientific">Streptomyces kanamyceticus</name>
    <dbReference type="NCBI Taxonomy" id="1967"/>
    <lineage>
        <taxon>Bacteria</taxon>
        <taxon>Bacillati</taxon>
        <taxon>Actinomycetota</taxon>
        <taxon>Actinomycetes</taxon>
        <taxon>Kitasatosporales</taxon>
        <taxon>Streptomycetaceae</taxon>
        <taxon>Streptomyces</taxon>
    </lineage>
</organism>
<sequence>MPDIKAVLAGLFAGGPGLGVRNVAEGAVVQLCAADGRPLVSVEAPLLVHVPGELQRLLGPEVPAPDGPFWWTEARASTRAEEGERLAGSFAGRLAAILEGGVWPPEVAHTEVVPVASGPLTALTAPAAAPPAVDVLTDKAAVIIQDRPVVPMSSWLADALRVATEEDLALQIVTPPHTRLTLPTRAALHGHPNRWVVQDPDCGYYDGLSGVRVEWHEGHFTPVRTKDGNTRVAEAFKPQPTPDALGARQLALSVHTTHPADEHLLLGGALEAAWRTLTGAPPAGWSTAEPICLPWSPRQLTELARTRARKSAPTWLTTVGTPDRPAIATTRITRTPAGVEEHITLALGYGAHEAPPLDTIAPLAETLATQHGLTTMLTTLRAADRDLTVPPRLEAPPIPLSFTLGADAVHTVGRTHAQHPPGNLHPTQLGATARPALHYALGDGTDAATWTTLQQLTDHLQTATEDSSPTQDAYQSG</sequence>
<evidence type="ECO:0000313" key="2">
    <source>
        <dbReference type="Proteomes" id="UP000325529"/>
    </source>
</evidence>
<dbReference type="KEGG" id="ska:CP970_37630"/>
<dbReference type="AlphaFoldDB" id="A0A5J6GRC8"/>
<dbReference type="EMBL" id="CP023699">
    <property type="protein sequence ID" value="QEU97807.1"/>
    <property type="molecule type" value="Genomic_DNA"/>
</dbReference>
<reference evidence="1 2" key="1">
    <citation type="submission" date="2017-09" db="EMBL/GenBank/DDBJ databases">
        <authorList>
            <person name="Lee N."/>
            <person name="Cho B.-K."/>
        </authorList>
    </citation>
    <scope>NUCLEOTIDE SEQUENCE [LARGE SCALE GENOMIC DNA]</scope>
    <source>
        <strain evidence="1 2">ATCC 12853</strain>
    </source>
</reference>
<evidence type="ECO:0000313" key="1">
    <source>
        <dbReference type="EMBL" id="QEU97807.1"/>
    </source>
</evidence>
<proteinExistence type="predicted"/>
<dbReference type="Pfam" id="PF19674">
    <property type="entry name" value="DUF6177"/>
    <property type="match status" value="1"/>
</dbReference>
<accession>A0A5J6GRC8</accession>